<sequence length="363" mass="41332">MASAVSETTPPLCNYAYAAKVDTRINSKSESTKLTEVVFNKISNWFFPDDLDKVKRQLYFLTNIQYLQQNRPDALMKQVEAFKELASMPLHHVKNRFKAEVENNDEAGILTFHFRIEGVTDSIEVTLPSIKSSNNSVNFFQITFNYSPILSKSAAIDIPPNILSTINYFSSLEYSSGASETWVEAWNTAVGCIKSLQTQNETVVEDQQLVGTLEPRSLKHDRLRTDSQLQTNLHGSQAEVEAFTFIILFNSKIQELKFNDIPFIQARLKTFLKSKFDNSICDKYVIPTPTSSKLPLSSEKVLRLHFDLSTTESLMESKTILDACVTFLLRFIPRDGDSYLLNKEIKHRWIADIKSKRDACANK</sequence>
<comment type="caution">
    <text evidence="1">The sequence shown here is derived from an EMBL/GenBank/DDBJ whole genome shotgun (WGS) entry which is preliminary data.</text>
</comment>
<keyword evidence="2" id="KW-1185">Reference proteome</keyword>
<reference evidence="1 2" key="1">
    <citation type="submission" date="2018-09" db="EMBL/GenBank/DDBJ databases">
        <title>Phylogeny of the Shewanellaceae, and recommendation for two new genera, Pseudoshewanella and Parashewanella.</title>
        <authorList>
            <person name="Wang G."/>
        </authorList>
    </citation>
    <scope>NUCLEOTIDE SEQUENCE [LARGE SCALE GENOMIC DNA]</scope>
    <source>
        <strain evidence="1 2">KCTC 22492</strain>
    </source>
</reference>
<organism evidence="1 2">
    <name type="scientific">Parashewanella spongiae</name>
    <dbReference type="NCBI Taxonomy" id="342950"/>
    <lineage>
        <taxon>Bacteria</taxon>
        <taxon>Pseudomonadati</taxon>
        <taxon>Pseudomonadota</taxon>
        <taxon>Gammaproteobacteria</taxon>
        <taxon>Alteromonadales</taxon>
        <taxon>Shewanellaceae</taxon>
        <taxon>Parashewanella</taxon>
    </lineage>
</organism>
<evidence type="ECO:0000313" key="1">
    <source>
        <dbReference type="EMBL" id="RJY18428.1"/>
    </source>
</evidence>
<evidence type="ECO:0000313" key="2">
    <source>
        <dbReference type="Proteomes" id="UP000273022"/>
    </source>
</evidence>
<name>A0A3A6TZL2_9GAMM</name>
<dbReference type="AlphaFoldDB" id="A0A3A6TZL2"/>
<dbReference type="RefSeq" id="WP_121852588.1">
    <property type="nucleotide sequence ID" value="NZ_CP037952.1"/>
</dbReference>
<dbReference type="Proteomes" id="UP000273022">
    <property type="component" value="Unassembled WGS sequence"/>
</dbReference>
<gene>
    <name evidence="1" type="ORF">D5R81_05180</name>
</gene>
<protein>
    <submittedName>
        <fullName evidence="1">Uncharacterized protein</fullName>
    </submittedName>
</protein>
<dbReference type="EMBL" id="QYYH01000022">
    <property type="protein sequence ID" value="RJY18428.1"/>
    <property type="molecule type" value="Genomic_DNA"/>
</dbReference>
<proteinExistence type="predicted"/>
<accession>A0A3A6TZL2</accession>